<feature type="region of interest" description="Disordered" evidence="1">
    <location>
        <begin position="400"/>
        <end position="428"/>
    </location>
</feature>
<dbReference type="PANTHER" id="PTHR35872:SF2">
    <property type="entry name" value="INTEGRAL MEMBRANE PROTEIN (AFU_ORTHOLOGUE AFUA_5G07110)"/>
    <property type="match status" value="1"/>
</dbReference>
<proteinExistence type="predicted"/>
<feature type="compositionally biased region" description="Basic and acidic residues" evidence="1">
    <location>
        <begin position="419"/>
        <end position="428"/>
    </location>
</feature>
<feature type="transmembrane region" description="Helical" evidence="2">
    <location>
        <begin position="311"/>
        <end position="338"/>
    </location>
</feature>
<dbReference type="Pfam" id="PF11204">
    <property type="entry name" value="DUF2985"/>
    <property type="match status" value="1"/>
</dbReference>
<evidence type="ECO:0000313" key="4">
    <source>
        <dbReference type="Proteomes" id="UP001303115"/>
    </source>
</evidence>
<feature type="transmembrane region" description="Helical" evidence="2">
    <location>
        <begin position="504"/>
        <end position="525"/>
    </location>
</feature>
<evidence type="ECO:0000313" key="3">
    <source>
        <dbReference type="EMBL" id="KAK4038919.1"/>
    </source>
</evidence>
<evidence type="ECO:0000256" key="2">
    <source>
        <dbReference type="SAM" id="Phobius"/>
    </source>
</evidence>
<keyword evidence="4" id="KW-1185">Reference proteome</keyword>
<feature type="transmembrane region" description="Helical" evidence="2">
    <location>
        <begin position="344"/>
        <end position="366"/>
    </location>
</feature>
<dbReference type="AlphaFoldDB" id="A0AAN6PDE5"/>
<feature type="compositionally biased region" description="Polar residues" evidence="1">
    <location>
        <begin position="44"/>
        <end position="57"/>
    </location>
</feature>
<keyword evidence="2" id="KW-0472">Membrane</keyword>
<reference evidence="4" key="1">
    <citation type="journal article" date="2023" name="Mol. Phylogenet. Evol.">
        <title>Genome-scale phylogeny and comparative genomics of the fungal order Sordariales.</title>
        <authorList>
            <person name="Hensen N."/>
            <person name="Bonometti L."/>
            <person name="Westerberg I."/>
            <person name="Brannstrom I.O."/>
            <person name="Guillou S."/>
            <person name="Cros-Aarteil S."/>
            <person name="Calhoun S."/>
            <person name="Haridas S."/>
            <person name="Kuo A."/>
            <person name="Mondo S."/>
            <person name="Pangilinan J."/>
            <person name="Riley R."/>
            <person name="LaButti K."/>
            <person name="Andreopoulos B."/>
            <person name="Lipzen A."/>
            <person name="Chen C."/>
            <person name="Yan M."/>
            <person name="Daum C."/>
            <person name="Ng V."/>
            <person name="Clum A."/>
            <person name="Steindorff A."/>
            <person name="Ohm R.A."/>
            <person name="Martin F."/>
            <person name="Silar P."/>
            <person name="Natvig D.O."/>
            <person name="Lalanne C."/>
            <person name="Gautier V."/>
            <person name="Ament-Velasquez S.L."/>
            <person name="Kruys A."/>
            <person name="Hutchinson M.I."/>
            <person name="Powell A.J."/>
            <person name="Barry K."/>
            <person name="Miller A.N."/>
            <person name="Grigoriev I.V."/>
            <person name="Debuchy R."/>
            <person name="Gladieux P."/>
            <person name="Hiltunen Thoren M."/>
            <person name="Johannesson H."/>
        </authorList>
    </citation>
    <scope>NUCLEOTIDE SEQUENCE [LARGE SCALE GENOMIC DNA]</scope>
    <source>
        <strain evidence="4">CBS 284.82</strain>
    </source>
</reference>
<organism evidence="3 4">
    <name type="scientific">Parachaetomium inaequale</name>
    <dbReference type="NCBI Taxonomy" id="2588326"/>
    <lineage>
        <taxon>Eukaryota</taxon>
        <taxon>Fungi</taxon>
        <taxon>Dikarya</taxon>
        <taxon>Ascomycota</taxon>
        <taxon>Pezizomycotina</taxon>
        <taxon>Sordariomycetes</taxon>
        <taxon>Sordariomycetidae</taxon>
        <taxon>Sordariales</taxon>
        <taxon>Chaetomiaceae</taxon>
        <taxon>Parachaetomium</taxon>
    </lineage>
</organism>
<accession>A0AAN6PDE5</accession>
<dbReference type="Proteomes" id="UP001303115">
    <property type="component" value="Unassembled WGS sequence"/>
</dbReference>
<dbReference type="EMBL" id="MU854416">
    <property type="protein sequence ID" value="KAK4038919.1"/>
    <property type="molecule type" value="Genomic_DNA"/>
</dbReference>
<comment type="caution">
    <text evidence="3">The sequence shown here is derived from an EMBL/GenBank/DDBJ whole genome shotgun (WGS) entry which is preliminary data.</text>
</comment>
<feature type="compositionally biased region" description="Basic and acidic residues" evidence="1">
    <location>
        <begin position="228"/>
        <end position="242"/>
    </location>
</feature>
<feature type="region of interest" description="Disordered" evidence="1">
    <location>
        <begin position="218"/>
        <end position="254"/>
    </location>
</feature>
<feature type="compositionally biased region" description="Polar residues" evidence="1">
    <location>
        <begin position="579"/>
        <end position="591"/>
    </location>
</feature>
<evidence type="ECO:0000256" key="1">
    <source>
        <dbReference type="SAM" id="MobiDB-lite"/>
    </source>
</evidence>
<feature type="compositionally biased region" description="Basic and acidic residues" evidence="1">
    <location>
        <begin position="596"/>
        <end position="608"/>
    </location>
</feature>
<keyword evidence="2" id="KW-1133">Transmembrane helix</keyword>
<feature type="compositionally biased region" description="Basic and acidic residues" evidence="1">
    <location>
        <begin position="558"/>
        <end position="575"/>
    </location>
</feature>
<protein>
    <recommendedName>
        <fullName evidence="5">Integral membrane protein</fullName>
    </recommendedName>
</protein>
<feature type="region of interest" description="Disordered" evidence="1">
    <location>
        <begin position="551"/>
        <end position="646"/>
    </location>
</feature>
<sequence>MAERFTASAHTDANTREETAEEDDVYFAPSDTEHASTLPARPSLGNTGPATSRNEQPPSYPAGAVAQGPRALPPDRRQSAIRLRRLRGPTLPSRLVPVETAEQEPLGGRRRSSSEPQRPTIPAATAWTTLPPVAEAPSHRSRGHGGTPVPAPAPALAGHPQGQALDRDCYDSRIVDFLDVIDPEVATLSSITNIQNSLFVPSLGKWVNRRPTYDLSQLPRIPGAFPPSKEDVRVTERAEGEHPPPGARSPSLSSVLSEPQYAILPNDASLEGWPEEDIKALNDYVRHMLHSRRSKIKQRLKAFGKYAKRPLGFLVTLYATLITLFGLAWVLFLIGWIYVGDRQLYVIDVIDYTLVALFGIVGDGLAPFRTVDTYHMIFVAHYHRKTWKMRKKLLLPDLRDHNDLPTDNGGGRPDEDLEAQPRQKEKKQDEFFPVLSEKAQARLVHHQTKLAKSHTFYKPHETETHHAFPLRLLIAVVLLLDLHSCLQISLGICTWGVSAHVLPAAVTTTILCCSITTNIVAGVVISIGDRRTRKQDVLERLLKQDLTGEVMKKMQKKKEKEAEKEEATRESEDGGTKAGRSSLTASLSIPTRTRRSRESGEKDDREGKGLTLPQANGGWENKDQLDDVPLKIPGALPRSLERAQTE</sequence>
<dbReference type="PANTHER" id="PTHR35872">
    <property type="entry name" value="INTEGRAL MEMBRANE PROTEIN (AFU_ORTHOLOGUE AFUA_5G07110)"/>
    <property type="match status" value="1"/>
</dbReference>
<evidence type="ECO:0008006" key="5">
    <source>
        <dbReference type="Google" id="ProtNLM"/>
    </source>
</evidence>
<gene>
    <name evidence="3" type="ORF">C8A01DRAFT_17070</name>
</gene>
<feature type="region of interest" description="Disordered" evidence="1">
    <location>
        <begin position="1"/>
        <end position="164"/>
    </location>
</feature>
<feature type="compositionally biased region" description="Basic and acidic residues" evidence="1">
    <location>
        <begin position="620"/>
        <end position="629"/>
    </location>
</feature>
<keyword evidence="2" id="KW-0812">Transmembrane</keyword>
<dbReference type="InterPro" id="IPR021369">
    <property type="entry name" value="DUF2985"/>
</dbReference>
<name>A0AAN6PDE5_9PEZI</name>